<evidence type="ECO:0000313" key="3">
    <source>
        <dbReference type="Proteomes" id="UP001252186"/>
    </source>
</evidence>
<dbReference type="EMBL" id="JAVRHV010000001">
    <property type="protein sequence ID" value="MDT0552403.1"/>
    <property type="molecule type" value="Genomic_DNA"/>
</dbReference>
<protein>
    <submittedName>
        <fullName evidence="2">M14 family metallopeptidase</fullName>
    </submittedName>
</protein>
<gene>
    <name evidence="2" type="ORF">RM519_04010</name>
</gene>
<feature type="chain" id="PRO_5047494329" evidence="1">
    <location>
        <begin position="24"/>
        <end position="589"/>
    </location>
</feature>
<dbReference type="CDD" id="cd06241">
    <property type="entry name" value="M14-like"/>
    <property type="match status" value="1"/>
</dbReference>
<keyword evidence="3" id="KW-1185">Reference proteome</keyword>
<dbReference type="RefSeq" id="WP_311592264.1">
    <property type="nucleotide sequence ID" value="NZ_JAVRHV010000001.1"/>
</dbReference>
<evidence type="ECO:0000256" key="1">
    <source>
        <dbReference type="SAM" id="SignalP"/>
    </source>
</evidence>
<dbReference type="SUPFAM" id="SSF53187">
    <property type="entry name" value="Zn-dependent exopeptidases"/>
    <property type="match status" value="1"/>
</dbReference>
<dbReference type="Proteomes" id="UP001252186">
    <property type="component" value="Unassembled WGS sequence"/>
</dbReference>
<keyword evidence="1" id="KW-0732">Signal</keyword>
<proteinExistence type="predicted"/>
<comment type="caution">
    <text evidence="2">The sequence shown here is derived from an EMBL/GenBank/DDBJ whole genome shotgun (WGS) entry which is preliminary data.</text>
</comment>
<feature type="signal peptide" evidence="1">
    <location>
        <begin position="1"/>
        <end position="23"/>
    </location>
</feature>
<accession>A0ABU2Y5R0</accession>
<dbReference type="Gene3D" id="3.40.630.10">
    <property type="entry name" value="Zn peptidases"/>
    <property type="match status" value="1"/>
</dbReference>
<organism evidence="2 3">
    <name type="scientific">Urechidicola vernalis</name>
    <dbReference type="NCBI Taxonomy" id="3075600"/>
    <lineage>
        <taxon>Bacteria</taxon>
        <taxon>Pseudomonadati</taxon>
        <taxon>Bacteroidota</taxon>
        <taxon>Flavobacteriia</taxon>
        <taxon>Flavobacteriales</taxon>
        <taxon>Flavobacteriaceae</taxon>
        <taxon>Urechidicola</taxon>
    </lineage>
</organism>
<evidence type="ECO:0000313" key="2">
    <source>
        <dbReference type="EMBL" id="MDT0552403.1"/>
    </source>
</evidence>
<name>A0ABU2Y5R0_9FLAO</name>
<sequence length="589" mass="68021">MNKSQFYSFLIVLFLTINSIAQTEEVVNDSIPSNPFETAFEQSGGTQTATYEQTILFYENLANKYPEITIRKIGKTDSGHPLLLIIFDNGQVFNPIDTEKTVVLINNGIHPGEPDGIDASMMALRDIAENDQLKYTYNNIMICVIPIYNVGGSLNRNSGTRANQNGPESYGFRGNALNYDLNRDFVKNDTKNSQAFTKLFHLVNPDIFVDNHVSNGADYQYTLTHLFTQHNKLGGKIGDYLHHKMMPDIEEKLIQKGHAITPYVNVFNSVPEKGFSQFFDSPRYSTGYTTLFNTFGLMVETHMLKPYKQRVEGTYDLMFSVFDFAIESGESIKYLRSTAADDILSNGTYPVQWKLDSTKTRTLSFEGYEGSFIKSEITGQKRLKYDSSQPFTKPVTYYDNFKATKEVLIPKYYVVPKVLTRVVERLKLNNIEMHPLKSDIAIEVESYKIKDYETGRRPYEGHYLHKNTEIESTIRHQKFNAGDFLIPTNQPGIRYLIEVLEPEATDSFFNWNFFDVILQQKEHFSPYVFEDLALKILEDNQQLKTAFELKKEHDEKFASNWYAQLNYIYENSNHAEKSYLQYPIYRILE</sequence>
<reference evidence="2 3" key="1">
    <citation type="submission" date="2023-09" db="EMBL/GenBank/DDBJ databases">
        <authorList>
            <person name="Rey-Velasco X."/>
        </authorList>
    </citation>
    <scope>NUCLEOTIDE SEQUENCE [LARGE SCALE GENOMIC DNA]</scope>
    <source>
        <strain evidence="2 3">P050</strain>
    </source>
</reference>